<reference evidence="1 2" key="1">
    <citation type="submission" date="2024-06" db="EMBL/GenBank/DDBJ databases">
        <title>Genome of Rhodovulum iodosum, a marine photoferrotroph.</title>
        <authorList>
            <person name="Bianchini G."/>
            <person name="Nikeleit V."/>
            <person name="Kappler A."/>
            <person name="Bryce C."/>
            <person name="Sanchez-Baracaldo P."/>
        </authorList>
    </citation>
    <scope>NUCLEOTIDE SEQUENCE [LARGE SCALE GENOMIC DNA]</scope>
    <source>
        <strain evidence="1 2">UT/N1</strain>
    </source>
</reference>
<protein>
    <recommendedName>
        <fullName evidence="3">DUF1499 domain-containing protein</fullName>
    </recommendedName>
</protein>
<dbReference type="Proteomes" id="UP001560019">
    <property type="component" value="Unassembled WGS sequence"/>
</dbReference>
<keyword evidence="2" id="KW-1185">Reference proteome</keyword>
<gene>
    <name evidence="1" type="ORF">Ga0609869_002543</name>
</gene>
<name>A0ABV3XWS5_9RHOB</name>
<sequence length="157" mass="16755">MRQAMIYALVLLVLAVVGGGLYFRNVPDDPGTWHVDPLTAVKPDTPNAALIRPEGGDSAAPVYEATPEALAEALDAVAMAEPRTKRIAGGPEDLWTTYVQRSAAWGFPDYISVKVIAAEGGATWAAFSRARYGSDDLGVNGERLERWQAALEARLGG</sequence>
<dbReference type="InterPro" id="IPR010865">
    <property type="entry name" value="DUF1499"/>
</dbReference>
<evidence type="ECO:0008006" key="3">
    <source>
        <dbReference type="Google" id="ProtNLM"/>
    </source>
</evidence>
<comment type="caution">
    <text evidence="1">The sequence shown here is derived from an EMBL/GenBank/DDBJ whole genome shotgun (WGS) entry which is preliminary data.</text>
</comment>
<evidence type="ECO:0000313" key="2">
    <source>
        <dbReference type="Proteomes" id="UP001560019"/>
    </source>
</evidence>
<dbReference type="EMBL" id="JBEHHI010000002">
    <property type="protein sequence ID" value="MEX5729190.1"/>
    <property type="molecule type" value="Genomic_DNA"/>
</dbReference>
<evidence type="ECO:0000313" key="1">
    <source>
        <dbReference type="EMBL" id="MEX5729190.1"/>
    </source>
</evidence>
<accession>A0ABV3XWS5</accession>
<dbReference type="Pfam" id="PF07386">
    <property type="entry name" value="DUF1499"/>
    <property type="match status" value="1"/>
</dbReference>
<organism evidence="1 2">
    <name type="scientific">Rhodovulum iodosum</name>
    <dbReference type="NCBI Taxonomy" id="68291"/>
    <lineage>
        <taxon>Bacteria</taxon>
        <taxon>Pseudomonadati</taxon>
        <taxon>Pseudomonadota</taxon>
        <taxon>Alphaproteobacteria</taxon>
        <taxon>Rhodobacterales</taxon>
        <taxon>Paracoccaceae</taxon>
        <taxon>Rhodovulum</taxon>
    </lineage>
</organism>
<proteinExistence type="predicted"/>